<name>A0A5B8UTX9_9SPHI</name>
<gene>
    <name evidence="1" type="ORF">FRZ54_07225</name>
</gene>
<evidence type="ECO:0000313" key="1">
    <source>
        <dbReference type="EMBL" id="QEC62383.1"/>
    </source>
</evidence>
<accession>A0A5B8UTX9</accession>
<dbReference type="EMBL" id="CP042436">
    <property type="protein sequence ID" value="QEC62383.1"/>
    <property type="molecule type" value="Genomic_DNA"/>
</dbReference>
<sequence length="124" mass="14017">MGYYQIGAARVTKGLLKFLLVLSAALIGHWQPDRASVSESLPRANRNEQLHAARLFQVTGNIAEAPVMPAVRQGLHKFPGEGNVKQLAFSFSRICATLFFQNRIAAVYEVRFIQRLLFPAHYFW</sequence>
<organism evidence="1 2">
    <name type="scientific">Mucilaginibacter ginsenosidivorans</name>
    <dbReference type="NCBI Taxonomy" id="398053"/>
    <lineage>
        <taxon>Bacteria</taxon>
        <taxon>Pseudomonadati</taxon>
        <taxon>Bacteroidota</taxon>
        <taxon>Sphingobacteriia</taxon>
        <taxon>Sphingobacteriales</taxon>
        <taxon>Sphingobacteriaceae</taxon>
        <taxon>Mucilaginibacter</taxon>
    </lineage>
</organism>
<proteinExistence type="predicted"/>
<reference evidence="1 2" key="1">
    <citation type="journal article" date="2017" name="Curr. Microbiol.">
        <title>Mucilaginibacter ginsenosidivorans sp. nov., Isolated from Soil of Ginseng Field.</title>
        <authorList>
            <person name="Kim M.M."/>
            <person name="Siddiqi M.Z."/>
            <person name="Im W.T."/>
        </authorList>
    </citation>
    <scope>NUCLEOTIDE SEQUENCE [LARGE SCALE GENOMIC DNA]</scope>
    <source>
        <strain evidence="1 2">Gsoil 3017</strain>
    </source>
</reference>
<keyword evidence="2" id="KW-1185">Reference proteome</keyword>
<dbReference type="RefSeq" id="WP_147030960.1">
    <property type="nucleotide sequence ID" value="NZ_CP042436.1"/>
</dbReference>
<protein>
    <submittedName>
        <fullName evidence="1">Uncharacterized protein</fullName>
    </submittedName>
</protein>
<dbReference type="AlphaFoldDB" id="A0A5B8UTX9"/>
<evidence type="ECO:0000313" key="2">
    <source>
        <dbReference type="Proteomes" id="UP000321479"/>
    </source>
</evidence>
<dbReference type="KEGG" id="mgin:FRZ54_07225"/>
<dbReference type="Proteomes" id="UP000321479">
    <property type="component" value="Chromosome"/>
</dbReference>